<evidence type="ECO:0000256" key="3">
    <source>
        <dbReference type="ARBA" id="ARBA00022519"/>
    </source>
</evidence>
<accession>A0A8D5ALC3</accession>
<evidence type="ECO:0000256" key="2">
    <source>
        <dbReference type="ARBA" id="ARBA00022475"/>
    </source>
</evidence>
<feature type="domain" description="Mce/MlaD" evidence="8">
    <location>
        <begin position="48"/>
        <end position="138"/>
    </location>
</feature>
<keyword evidence="2" id="KW-1003">Cell membrane</keyword>
<sequence length="533" mass="58386">MPEIPPLQDIPEAIALPRRRAPLPLVWIVPIVAALIGGWIAIHAVMQRGPTVTISFLTAEGLEPGKTRIRYKDVDIGEVTEVGISDDRSHIIVTAQFHKDAEKFLMKDTRFWVVRPRVTGGQVSGVSTLLSGAYIGVDVGKSDEPRREFTGLEVAPILTGDLPGRKITLQAGNLGSLDIGSPVYYRHIKAGEVIAHELDKNGTDVHVVVFVHAPYDRFITRATRFWNDSGVDVSLDASGMHVHTQSVVSVLLGGIAFETLPDAGESPAPSDDAQFVLYPDHAAAMKPPDGEPQRFVLHFPESLRGLTVGAPVDFRGIVVGEVVSINVEYQKQGQWFHFPVEIAIYPERMRAHLGEGKLAETEKGGGNELLDAMVSRGFRAQLRSGNLLTGQLYVALDFFPDVPPFKINWARKPLQLPAVPGSIEELQMSLAKLLKKVDKVPLEQIGGNVNAALGTLNRTVASMDQLLQRLDKETAPEARATLEELRRTLKADSPLQQELRDTLNETARAARALRSLTDTLDTQPEALIRGKED</sequence>
<dbReference type="RefSeq" id="WP_221048166.1">
    <property type="nucleotide sequence ID" value="NZ_AP019782.1"/>
</dbReference>
<proteinExistence type="predicted"/>
<evidence type="ECO:0000259" key="8">
    <source>
        <dbReference type="Pfam" id="PF02470"/>
    </source>
</evidence>
<dbReference type="Proteomes" id="UP000824988">
    <property type="component" value="Chromosome"/>
</dbReference>
<dbReference type="EMBL" id="AP019782">
    <property type="protein sequence ID" value="BBL70005.1"/>
    <property type="molecule type" value="Genomic_DNA"/>
</dbReference>
<evidence type="ECO:0000256" key="4">
    <source>
        <dbReference type="ARBA" id="ARBA00022692"/>
    </source>
</evidence>
<dbReference type="Pfam" id="PF02470">
    <property type="entry name" value="MlaD"/>
    <property type="match status" value="3"/>
</dbReference>
<dbReference type="GO" id="GO:0005886">
    <property type="term" value="C:plasma membrane"/>
    <property type="evidence" value="ECO:0007669"/>
    <property type="project" value="UniProtKB-SubCell"/>
</dbReference>
<feature type="domain" description="Mce/MlaD" evidence="8">
    <location>
        <begin position="292"/>
        <end position="398"/>
    </location>
</feature>
<gene>
    <name evidence="9" type="primary">lpw206-207</name>
    <name evidence="9" type="ORF">MoryE10_06110</name>
</gene>
<keyword evidence="3" id="KW-0997">Cell inner membrane</keyword>
<dbReference type="PANTHER" id="PTHR30462">
    <property type="entry name" value="INTERMEMBRANE TRANSPORT PROTEIN PQIB-RELATED"/>
    <property type="match status" value="1"/>
</dbReference>
<dbReference type="InterPro" id="IPR003399">
    <property type="entry name" value="Mce/MlaD"/>
</dbReference>
<organism evidence="9 10">
    <name type="scientific">Methylogaea oryzae</name>
    <dbReference type="NCBI Taxonomy" id="1295382"/>
    <lineage>
        <taxon>Bacteria</taxon>
        <taxon>Pseudomonadati</taxon>
        <taxon>Pseudomonadota</taxon>
        <taxon>Gammaproteobacteria</taxon>
        <taxon>Methylococcales</taxon>
        <taxon>Methylococcaceae</taxon>
        <taxon>Methylogaea</taxon>
    </lineage>
</organism>
<feature type="transmembrane region" description="Helical" evidence="7">
    <location>
        <begin position="25"/>
        <end position="46"/>
    </location>
</feature>
<dbReference type="PANTHER" id="PTHR30462:SF0">
    <property type="entry name" value="INTERMEMBRANE TRANSPORT PROTEIN YEBT"/>
    <property type="match status" value="1"/>
</dbReference>
<dbReference type="InterPro" id="IPR051800">
    <property type="entry name" value="PqiA-PqiB_transport"/>
</dbReference>
<evidence type="ECO:0000256" key="6">
    <source>
        <dbReference type="ARBA" id="ARBA00023136"/>
    </source>
</evidence>
<keyword evidence="6 7" id="KW-0472">Membrane</keyword>
<keyword evidence="10" id="KW-1185">Reference proteome</keyword>
<comment type="subcellular location">
    <subcellularLocation>
        <location evidence="1">Cell inner membrane</location>
    </subcellularLocation>
</comment>
<dbReference type="AlphaFoldDB" id="A0A8D5ALC3"/>
<protein>
    <submittedName>
        <fullName evidence="9">Paraquat-inducible protein</fullName>
    </submittedName>
</protein>
<dbReference type="KEGG" id="moz:MoryE10_06110"/>
<evidence type="ECO:0000256" key="5">
    <source>
        <dbReference type="ARBA" id="ARBA00022989"/>
    </source>
</evidence>
<evidence type="ECO:0000256" key="1">
    <source>
        <dbReference type="ARBA" id="ARBA00004533"/>
    </source>
</evidence>
<evidence type="ECO:0000313" key="10">
    <source>
        <dbReference type="Proteomes" id="UP000824988"/>
    </source>
</evidence>
<feature type="domain" description="Mce/MlaD" evidence="8">
    <location>
        <begin position="164"/>
        <end position="224"/>
    </location>
</feature>
<evidence type="ECO:0000313" key="9">
    <source>
        <dbReference type="EMBL" id="BBL70005.1"/>
    </source>
</evidence>
<keyword evidence="5 7" id="KW-1133">Transmembrane helix</keyword>
<keyword evidence="4 7" id="KW-0812">Transmembrane</keyword>
<name>A0A8D5ALC3_9GAMM</name>
<reference evidence="9" key="1">
    <citation type="submission" date="2019-06" db="EMBL/GenBank/DDBJ databases">
        <title>Complete genome sequence of Methylogaea oryzae strain JCM16910.</title>
        <authorList>
            <person name="Asakawa S."/>
        </authorList>
    </citation>
    <scope>NUCLEOTIDE SEQUENCE</scope>
    <source>
        <strain evidence="9">E10</strain>
    </source>
</reference>
<evidence type="ECO:0000256" key="7">
    <source>
        <dbReference type="SAM" id="Phobius"/>
    </source>
</evidence>